<feature type="compositionally biased region" description="Polar residues" evidence="1">
    <location>
        <begin position="336"/>
        <end position="347"/>
    </location>
</feature>
<reference evidence="2 3" key="1">
    <citation type="submission" date="2024-10" db="EMBL/GenBank/DDBJ databases">
        <title>Updated reference genomes for cyclostephanoid diatoms.</title>
        <authorList>
            <person name="Roberts W.R."/>
            <person name="Alverson A.J."/>
        </authorList>
    </citation>
    <scope>NUCLEOTIDE SEQUENCE [LARGE SCALE GENOMIC DNA]</scope>
    <source>
        <strain evidence="2 3">AJA276-08</strain>
    </source>
</reference>
<feature type="compositionally biased region" description="Polar residues" evidence="1">
    <location>
        <begin position="1023"/>
        <end position="1045"/>
    </location>
</feature>
<evidence type="ECO:0000313" key="3">
    <source>
        <dbReference type="Proteomes" id="UP001530315"/>
    </source>
</evidence>
<organism evidence="2 3">
    <name type="scientific">Stephanodiscus triporus</name>
    <dbReference type="NCBI Taxonomy" id="2934178"/>
    <lineage>
        <taxon>Eukaryota</taxon>
        <taxon>Sar</taxon>
        <taxon>Stramenopiles</taxon>
        <taxon>Ochrophyta</taxon>
        <taxon>Bacillariophyta</taxon>
        <taxon>Coscinodiscophyceae</taxon>
        <taxon>Thalassiosirophycidae</taxon>
        <taxon>Stephanodiscales</taxon>
        <taxon>Stephanodiscaceae</taxon>
        <taxon>Stephanodiscus</taxon>
    </lineage>
</organism>
<accession>A0ABD3P5B5</accession>
<feature type="region of interest" description="Disordered" evidence="1">
    <location>
        <begin position="594"/>
        <end position="615"/>
    </location>
</feature>
<feature type="region of interest" description="Disordered" evidence="1">
    <location>
        <begin position="1"/>
        <end position="52"/>
    </location>
</feature>
<feature type="region of interest" description="Disordered" evidence="1">
    <location>
        <begin position="148"/>
        <end position="195"/>
    </location>
</feature>
<sequence length="1199" mass="132460">MSFLESFEESDVSLLVSPAVNRSRARDNQQHVTASEENNVLEPRHSNGDKDGALEENSFILAQTPAKAKFNYASAMEELEWLAPTPATATAAAKKERRQRQPFVADEVEEGDDSSVVEHDYAKQQPTSLGVATVASLGCRLLFSLPGASASPTVETTDPTGGDDSPSSPSLQATGKFSPVNLTDDAGGDEAINATDNRRVDDTLSVFRHPCIRKSISGETSSLELQLGHPVNQSYDSTAAFVSNGFQVGDERIVKDSVLSMEVENASANVDYGEFLVGSLSGDLLLNRPDRIGVNGENQTDGLSEEDADANTSIDLAVNQGKVIHSRPKFRPPINEENTVPWNSVCNDDSEDTTESNDKSSGYVEVMRQSIDSYFSSHLGSLSEGNDGSNNESSKNLDNSSNEKHVESPPLRTSISSENSSLDLKLGHPINESYDSTNNSWRVNENQGTSYSKGSDDDENEEGVINLSAMGDDASQIDIDDTLAYAGYIHSSHHQRYDVIFGGGDNAPNDEEGDRTRTETSDQLQDCLIDNNAVDENKPDADYTGESNFQSDIVQLELENCNDSKSISESSHSSESNGAQVPMDIKDQLIDTSYGSITSHSGPEDRTGPSAYNDAQEGAKDFCGFPKGSAVGIDPDFAAEHAYTSMDASNSDESQLDVIQKAKSSLRHIDDDVRQEKSLLEMNQKINGFSHDILFLDSIDSQRVDNELLASSPISEERGNIDFEHSYISNQMLPESAPLHAPVLGSLSDDCLSPISKSSSPHNCSEENFVRHDNRLPTILDESLTSDGSPWQKYKRNESTEKNVSYPTGTSNDMKSILLVDKVKEKSSEPNASAEDNNEAHPSVSTKASIFQVLSHQPVLEDSLKESAPEDAKVIDLLDRYVDDSAESEELDRPIEIANQEHVQNLHNGEALSILEKQSQSKRKSLEDLSSYQQSFNSTSSAFIERLRGAAEYRKREVTRGRYSMERKEQILFEEKKVRTERLVPAVDEENMEKATRKSAAPRKSTFEGKDPYIPFKARPLPASTTERMISRTETPSSRFSTSSLGAKRKTSNAFRPHPAQNESHVKIPALNVKPPKRLLSGEDASMAKEMSHKKRLQEEEERIKRESTFIARPLPVTTQTRKQIKLAGENLVSAKSAQRGKENDAFVPRSSIRAEKRKSYDVEKRVREQQRREADIERRQQRIEQIKTEINDLTKTIR</sequence>
<feature type="region of interest" description="Disordered" evidence="1">
    <location>
        <begin position="502"/>
        <end position="522"/>
    </location>
</feature>
<feature type="region of interest" description="Disordered" evidence="1">
    <location>
        <begin position="378"/>
        <end position="461"/>
    </location>
</feature>
<evidence type="ECO:0000313" key="2">
    <source>
        <dbReference type="EMBL" id="KAL3782929.1"/>
    </source>
</evidence>
<feature type="compositionally biased region" description="Polar residues" evidence="1">
    <location>
        <begin position="411"/>
        <end position="422"/>
    </location>
</feature>
<feature type="compositionally biased region" description="Acidic residues" evidence="1">
    <location>
        <begin position="106"/>
        <end position="115"/>
    </location>
</feature>
<name>A0ABD3P5B5_9STRA</name>
<evidence type="ECO:0000256" key="1">
    <source>
        <dbReference type="SAM" id="MobiDB-lite"/>
    </source>
</evidence>
<feature type="compositionally biased region" description="Low complexity" evidence="1">
    <location>
        <begin position="379"/>
        <end position="394"/>
    </location>
</feature>
<proteinExistence type="predicted"/>
<keyword evidence="3" id="KW-1185">Reference proteome</keyword>
<gene>
    <name evidence="2" type="ORF">ACHAW5_005652</name>
</gene>
<dbReference type="AlphaFoldDB" id="A0ABD3P5B5"/>
<feature type="region of interest" description="Disordered" evidence="1">
    <location>
        <begin position="824"/>
        <end position="844"/>
    </location>
</feature>
<feature type="compositionally biased region" description="Acidic residues" evidence="1">
    <location>
        <begin position="1"/>
        <end position="11"/>
    </location>
</feature>
<feature type="region of interest" description="Disordered" evidence="1">
    <location>
        <begin position="990"/>
        <end position="1061"/>
    </location>
</feature>
<feature type="region of interest" description="Disordered" evidence="1">
    <location>
        <begin position="780"/>
        <end position="811"/>
    </location>
</feature>
<feature type="compositionally biased region" description="Low complexity" evidence="1">
    <location>
        <begin position="156"/>
        <end position="170"/>
    </location>
</feature>
<feature type="region of interest" description="Disordered" evidence="1">
    <location>
        <begin position="327"/>
        <end position="361"/>
    </location>
</feature>
<comment type="caution">
    <text evidence="2">The sequence shown here is derived from an EMBL/GenBank/DDBJ whole genome shotgun (WGS) entry which is preliminary data.</text>
</comment>
<dbReference type="EMBL" id="JALLAZ020000993">
    <property type="protein sequence ID" value="KAL3782929.1"/>
    <property type="molecule type" value="Genomic_DNA"/>
</dbReference>
<dbReference type="Proteomes" id="UP001530315">
    <property type="component" value="Unassembled WGS sequence"/>
</dbReference>
<feature type="region of interest" description="Disordered" evidence="1">
    <location>
        <begin position="90"/>
        <end position="115"/>
    </location>
</feature>
<feature type="compositionally biased region" description="Polar residues" evidence="1">
    <location>
        <begin position="433"/>
        <end position="453"/>
    </location>
</feature>
<feature type="compositionally biased region" description="Polar residues" evidence="1">
    <location>
        <begin position="802"/>
        <end position="811"/>
    </location>
</feature>
<evidence type="ECO:0008006" key="4">
    <source>
        <dbReference type="Google" id="ProtNLM"/>
    </source>
</evidence>
<feature type="compositionally biased region" description="Basic and acidic residues" evidence="1">
    <location>
        <begin position="42"/>
        <end position="52"/>
    </location>
</feature>
<protein>
    <recommendedName>
        <fullName evidence="4">ALMS motif domain-containing protein</fullName>
    </recommendedName>
</protein>